<dbReference type="PANTHER" id="PTHR47969">
    <property type="entry name" value="CHROMOSOME-ASSOCIATED KINESIN KIF4A-RELATED"/>
    <property type="match status" value="1"/>
</dbReference>
<dbReference type="Proteomes" id="UP001338125">
    <property type="component" value="Unassembled WGS sequence"/>
</dbReference>
<keyword evidence="1" id="KW-0505">Motor protein</keyword>
<gene>
    <name evidence="3" type="ORF">PT974_11028</name>
</gene>
<dbReference type="PANTHER" id="PTHR47969:SF9">
    <property type="entry name" value="KINESIN-LIKE PROTEIN"/>
    <property type="match status" value="1"/>
</dbReference>
<keyword evidence="4" id="KW-1185">Reference proteome</keyword>
<evidence type="ECO:0000259" key="2">
    <source>
        <dbReference type="PROSITE" id="PS50067"/>
    </source>
</evidence>
<proteinExistence type="inferred from homology"/>
<dbReference type="PRINTS" id="PR00380">
    <property type="entry name" value="KINESINHEAVY"/>
</dbReference>
<sequence length="609" mass="68182">MEEYILENVDKYQTLINKFKPAPNSKPQSDAAPSRDIVVSARVRPLSDEELETKFPAAAFHRVNSSGAVDVHELRQIIKPGTHPLKSASYEVDRAFGPESTTEQIYDEVVQQLIPWAWGGGISTLFAYGQTGSGKTFTVTGLEKLVAKELMEGSRPGKRELYVSIIELAGNAAHDLLNERRPVSVLEDSFGVVQLAGALEKHVSKTDDILGLIEEATKFRRTESTAKNDSSSRSHAICRIRIEILDIPSAEDGILYLIDLAGSEAARDRQHHEERRTRESRDINTSLSVLKDCIRGKAETDAMLGEFTKRKPHIPFRHSALTKVLKHVFDPSSMRTSKTVIIACINPSILDVAASKNTLRYAELLRVFVSKPKSIRHDPQAPMTWTNQQLKDWIKENSGTPAVNAENLAPTEPGPMLLRLPYPEFELRCLKTPGVTSEQARALKSKLWQMHIESQRPKKAKALAGESAEPETIPGHLRTIDGSSSREIYIDTKAVPFKERIRPGMVVSWTPPEWLNIDMPGKLKMVVILCPARAVGEHVRDGRGELVHSPDRPRDENDARYLCALVTPAILPGAYDVQLWRQMVVDMNMMNDEVLLEYDNAARFYYMAI</sequence>
<organism evidence="3 4">
    <name type="scientific">Cladobotryum mycophilum</name>
    <dbReference type="NCBI Taxonomy" id="491253"/>
    <lineage>
        <taxon>Eukaryota</taxon>
        <taxon>Fungi</taxon>
        <taxon>Dikarya</taxon>
        <taxon>Ascomycota</taxon>
        <taxon>Pezizomycotina</taxon>
        <taxon>Sordariomycetes</taxon>
        <taxon>Hypocreomycetidae</taxon>
        <taxon>Hypocreales</taxon>
        <taxon>Hypocreaceae</taxon>
        <taxon>Cladobotryum</taxon>
    </lineage>
</organism>
<dbReference type="SMART" id="SM00129">
    <property type="entry name" value="KISc"/>
    <property type="match status" value="1"/>
</dbReference>
<dbReference type="SUPFAM" id="SSF52540">
    <property type="entry name" value="P-loop containing nucleoside triphosphate hydrolases"/>
    <property type="match status" value="1"/>
</dbReference>
<name>A0ABR0SCI3_9HYPO</name>
<reference evidence="3 4" key="1">
    <citation type="submission" date="2024-01" db="EMBL/GenBank/DDBJ databases">
        <title>Complete genome of Cladobotryum mycophilum ATHUM6906.</title>
        <authorList>
            <person name="Christinaki A.C."/>
            <person name="Myridakis A.I."/>
            <person name="Kouvelis V.N."/>
        </authorList>
    </citation>
    <scope>NUCLEOTIDE SEQUENCE [LARGE SCALE GENOMIC DNA]</scope>
    <source>
        <strain evidence="3 4">ATHUM6906</strain>
    </source>
</reference>
<feature type="domain" description="Kinesin motor" evidence="2">
    <location>
        <begin position="36"/>
        <end position="368"/>
    </location>
</feature>
<dbReference type="PROSITE" id="PS50067">
    <property type="entry name" value="KINESIN_MOTOR_2"/>
    <property type="match status" value="1"/>
</dbReference>
<dbReference type="EMBL" id="JAVFKD010000015">
    <property type="protein sequence ID" value="KAK5989505.1"/>
    <property type="molecule type" value="Genomic_DNA"/>
</dbReference>
<keyword evidence="1" id="KW-0067">ATP-binding</keyword>
<protein>
    <submittedName>
        <fullName evidence="3">Diatom spindle kinesin-1</fullName>
    </submittedName>
</protein>
<evidence type="ECO:0000256" key="1">
    <source>
        <dbReference type="PROSITE-ProRule" id="PRU00283"/>
    </source>
</evidence>
<comment type="caution">
    <text evidence="3">The sequence shown here is derived from an EMBL/GenBank/DDBJ whole genome shotgun (WGS) entry which is preliminary data.</text>
</comment>
<feature type="binding site" evidence="1">
    <location>
        <begin position="129"/>
        <end position="136"/>
    </location>
    <ligand>
        <name>ATP</name>
        <dbReference type="ChEBI" id="CHEBI:30616"/>
    </ligand>
</feature>
<dbReference type="InterPro" id="IPR027640">
    <property type="entry name" value="Kinesin-like_fam"/>
</dbReference>
<dbReference type="Gene3D" id="3.40.850.10">
    <property type="entry name" value="Kinesin motor domain"/>
    <property type="match status" value="1"/>
</dbReference>
<evidence type="ECO:0000313" key="3">
    <source>
        <dbReference type="EMBL" id="KAK5989505.1"/>
    </source>
</evidence>
<dbReference type="InterPro" id="IPR001752">
    <property type="entry name" value="Kinesin_motor_dom"/>
</dbReference>
<dbReference type="Pfam" id="PF00225">
    <property type="entry name" value="Kinesin"/>
    <property type="match status" value="1"/>
</dbReference>
<evidence type="ECO:0000313" key="4">
    <source>
        <dbReference type="Proteomes" id="UP001338125"/>
    </source>
</evidence>
<dbReference type="InterPro" id="IPR036961">
    <property type="entry name" value="Kinesin_motor_dom_sf"/>
</dbReference>
<accession>A0ABR0SCI3</accession>
<comment type="similarity">
    <text evidence="1">Belongs to the TRAFAC class myosin-kinesin ATPase superfamily. Kinesin family.</text>
</comment>
<keyword evidence="1" id="KW-0547">Nucleotide-binding</keyword>
<dbReference type="InterPro" id="IPR027417">
    <property type="entry name" value="P-loop_NTPase"/>
</dbReference>